<reference evidence="1" key="1">
    <citation type="submission" date="2019-10" db="EMBL/GenBank/DDBJ databases">
        <authorList>
            <person name="Soares A.E.R."/>
            <person name="Aleixo A."/>
            <person name="Schneider P."/>
            <person name="Miyaki C.Y."/>
            <person name="Schneider M.P."/>
            <person name="Mello C."/>
            <person name="Vasconcelos A.T.R."/>
        </authorList>
    </citation>
    <scope>NUCLEOTIDE SEQUENCE</scope>
    <source>
        <tissue evidence="1">Muscle</tissue>
    </source>
</reference>
<dbReference type="EMBL" id="WHWB01033845">
    <property type="protein sequence ID" value="KAJ7416219.1"/>
    <property type="molecule type" value="Genomic_DNA"/>
</dbReference>
<organism evidence="1 2">
    <name type="scientific">Willisornis vidua</name>
    <name type="common">Xingu scale-backed antbird</name>
    <dbReference type="NCBI Taxonomy" id="1566151"/>
    <lineage>
        <taxon>Eukaryota</taxon>
        <taxon>Metazoa</taxon>
        <taxon>Chordata</taxon>
        <taxon>Craniata</taxon>
        <taxon>Vertebrata</taxon>
        <taxon>Euteleostomi</taxon>
        <taxon>Archelosauria</taxon>
        <taxon>Archosauria</taxon>
        <taxon>Dinosauria</taxon>
        <taxon>Saurischia</taxon>
        <taxon>Theropoda</taxon>
        <taxon>Coelurosauria</taxon>
        <taxon>Aves</taxon>
        <taxon>Neognathae</taxon>
        <taxon>Neoaves</taxon>
        <taxon>Telluraves</taxon>
        <taxon>Australaves</taxon>
        <taxon>Passeriformes</taxon>
        <taxon>Thamnophilidae</taxon>
        <taxon>Willisornis</taxon>
    </lineage>
</organism>
<accession>A0ABQ9D707</accession>
<gene>
    <name evidence="1" type="ORF">WISP_72892</name>
</gene>
<keyword evidence="2" id="KW-1185">Reference proteome</keyword>
<name>A0ABQ9D707_9PASS</name>
<dbReference type="Proteomes" id="UP001145742">
    <property type="component" value="Unassembled WGS sequence"/>
</dbReference>
<comment type="caution">
    <text evidence="1">The sequence shown here is derived from an EMBL/GenBank/DDBJ whole genome shotgun (WGS) entry which is preliminary data.</text>
</comment>
<evidence type="ECO:0000313" key="2">
    <source>
        <dbReference type="Proteomes" id="UP001145742"/>
    </source>
</evidence>
<proteinExistence type="predicted"/>
<evidence type="ECO:0000313" key="1">
    <source>
        <dbReference type="EMBL" id="KAJ7416219.1"/>
    </source>
</evidence>
<sequence>MAVDFPIYPKTISVAVDNPVANLHCRRVTQSHADSLTITSRSSIRLIPSKQRRDWYQLFGRSNPRSPPQIRQGIYRIVEWFGLESQAKSLPVVELF</sequence>
<protein>
    <submittedName>
        <fullName evidence="1">Uncharacterized protein</fullName>
    </submittedName>
</protein>